<dbReference type="AlphaFoldDB" id="A0A1E3PLS8"/>
<comment type="similarity">
    <text evidence="2">Belongs to the IWS1 family.</text>
</comment>
<evidence type="ECO:0000313" key="6">
    <source>
        <dbReference type="EMBL" id="ODQ66385.1"/>
    </source>
</evidence>
<dbReference type="Gene3D" id="1.20.930.10">
    <property type="entry name" value="Conserved domain common to transcription factors TFIIS, elongin A, CRSP70"/>
    <property type="match status" value="1"/>
</dbReference>
<evidence type="ECO:0000256" key="4">
    <source>
        <dbReference type="SAM" id="MobiDB-lite"/>
    </source>
</evidence>
<dbReference type="PROSITE" id="PS51319">
    <property type="entry name" value="TFIIS_N"/>
    <property type="match status" value="1"/>
</dbReference>
<dbReference type="OrthoDB" id="21124at2759"/>
<feature type="compositionally biased region" description="Basic and acidic residues" evidence="4">
    <location>
        <begin position="79"/>
        <end position="95"/>
    </location>
</feature>
<proteinExistence type="inferred from homology"/>
<evidence type="ECO:0000256" key="3">
    <source>
        <dbReference type="PROSITE-ProRule" id="PRU00649"/>
    </source>
</evidence>
<feature type="compositionally biased region" description="Acidic residues" evidence="4">
    <location>
        <begin position="58"/>
        <end position="78"/>
    </location>
</feature>
<dbReference type="Proteomes" id="UP000095009">
    <property type="component" value="Unassembled WGS sequence"/>
</dbReference>
<dbReference type="InterPro" id="IPR017923">
    <property type="entry name" value="TFIIS_N"/>
</dbReference>
<sequence>MSDHENNSAVEESVPAATASMEESGQVNDAVSDHELAGNGNNSEDSNNSAAAAGNSGVDDDDDVELSDDDDELSDLDEEQFKDVEIGTLDDEVHKLKSHKKAKAPGSKDGQQQQQQKKRERTRINLNEEELSSGRHVSRSRGEPRQSSKGRGSRDEEEYAGVNEEDLDPEVRRRRELERRLDEAIKPTKKKKTLGEDDIEQMQDEKISQLGDLMRKAAQEDAECINNNTPATNKLNLLPQVRQILQKHNLADSILDNNLLEAIRLWLEPLPDASLPAYSIQKELFDAILKLPIKTIHLRESGLGKVVLFYQKSSQPQLNIKRIADKLVGDWSRPIMGKSDNYRDKIIATRSYDPELNKPKRRVGKSGAGGPVDNSLAAASAARRNRAHIPSAEPVSFIVAPRSNTIEHHQVGHNGGGPRTNQGDEQFRRMKMKMLNNARASKAKKSGVSIEGRGLDA</sequence>
<feature type="region of interest" description="Disordered" evidence="4">
    <location>
        <begin position="353"/>
        <end position="387"/>
    </location>
</feature>
<dbReference type="PANTHER" id="PTHR46010">
    <property type="entry name" value="PROTEIN IWS1 HOMOLOG"/>
    <property type="match status" value="1"/>
</dbReference>
<dbReference type="STRING" id="857566.A0A1E3PLS8"/>
<feature type="region of interest" description="Disordered" evidence="4">
    <location>
        <begin position="438"/>
        <end position="457"/>
    </location>
</feature>
<dbReference type="GO" id="GO:0005634">
    <property type="term" value="C:nucleus"/>
    <property type="evidence" value="ECO:0007669"/>
    <property type="project" value="UniProtKB-SubCell"/>
</dbReference>
<dbReference type="GO" id="GO:0016973">
    <property type="term" value="P:poly(A)+ mRNA export from nucleus"/>
    <property type="evidence" value="ECO:0007669"/>
    <property type="project" value="TreeGrafter"/>
</dbReference>
<dbReference type="InterPro" id="IPR035441">
    <property type="entry name" value="TFIIS/LEDGF_dom_sf"/>
</dbReference>
<feature type="compositionally biased region" description="Acidic residues" evidence="4">
    <location>
        <begin position="155"/>
        <end position="168"/>
    </location>
</feature>
<protein>
    <recommendedName>
        <fullName evidence="5">TFIIS N-terminal domain-containing protein</fullName>
    </recommendedName>
</protein>
<name>A0A1E3PLS8_9ASCO</name>
<feature type="region of interest" description="Disordered" evidence="4">
    <location>
        <begin position="1"/>
        <end position="171"/>
    </location>
</feature>
<dbReference type="InterPro" id="IPR051037">
    <property type="entry name" value="RNAPII_TF_IWS1"/>
</dbReference>
<comment type="subcellular location">
    <subcellularLocation>
        <location evidence="3">Nucleus</location>
    </subcellularLocation>
</comment>
<comment type="function">
    <text evidence="1">Transcription factor involved in RNA polymerase II transcription regulation. May function in both SPT15/TBP post-recruitment and recruitment steps of transcription.</text>
</comment>
<keyword evidence="3" id="KW-0539">Nucleus</keyword>
<dbReference type="EMBL" id="KV454408">
    <property type="protein sequence ID" value="ODQ66385.1"/>
    <property type="molecule type" value="Genomic_DNA"/>
</dbReference>
<evidence type="ECO:0000313" key="7">
    <source>
        <dbReference type="Proteomes" id="UP000095009"/>
    </source>
</evidence>
<keyword evidence="7" id="KW-1185">Reference proteome</keyword>
<gene>
    <name evidence="6" type="ORF">NADFUDRAFT_82219</name>
</gene>
<reference evidence="6 7" key="1">
    <citation type="journal article" date="2016" name="Proc. Natl. Acad. Sci. U.S.A.">
        <title>Comparative genomics of biotechnologically important yeasts.</title>
        <authorList>
            <person name="Riley R."/>
            <person name="Haridas S."/>
            <person name="Wolfe K.H."/>
            <person name="Lopes M.R."/>
            <person name="Hittinger C.T."/>
            <person name="Goeker M."/>
            <person name="Salamov A.A."/>
            <person name="Wisecaver J.H."/>
            <person name="Long T.M."/>
            <person name="Calvey C.H."/>
            <person name="Aerts A.L."/>
            <person name="Barry K.W."/>
            <person name="Choi C."/>
            <person name="Clum A."/>
            <person name="Coughlan A.Y."/>
            <person name="Deshpande S."/>
            <person name="Douglass A.P."/>
            <person name="Hanson S.J."/>
            <person name="Klenk H.-P."/>
            <person name="LaButti K.M."/>
            <person name="Lapidus A."/>
            <person name="Lindquist E.A."/>
            <person name="Lipzen A.M."/>
            <person name="Meier-Kolthoff J.P."/>
            <person name="Ohm R.A."/>
            <person name="Otillar R.P."/>
            <person name="Pangilinan J.L."/>
            <person name="Peng Y."/>
            <person name="Rokas A."/>
            <person name="Rosa C.A."/>
            <person name="Scheuner C."/>
            <person name="Sibirny A.A."/>
            <person name="Slot J.C."/>
            <person name="Stielow J.B."/>
            <person name="Sun H."/>
            <person name="Kurtzman C.P."/>
            <person name="Blackwell M."/>
            <person name="Grigoriev I.V."/>
            <person name="Jeffries T.W."/>
        </authorList>
    </citation>
    <scope>NUCLEOTIDE SEQUENCE [LARGE SCALE GENOMIC DNA]</scope>
    <source>
        <strain evidence="6 7">DSM 6958</strain>
    </source>
</reference>
<feature type="domain" description="TFIIS N-terminal" evidence="5">
    <location>
        <begin position="261"/>
        <end position="338"/>
    </location>
</feature>
<feature type="compositionally biased region" description="Low complexity" evidence="4">
    <location>
        <begin position="37"/>
        <end position="57"/>
    </location>
</feature>
<organism evidence="6 7">
    <name type="scientific">Nadsonia fulvescens var. elongata DSM 6958</name>
    <dbReference type="NCBI Taxonomy" id="857566"/>
    <lineage>
        <taxon>Eukaryota</taxon>
        <taxon>Fungi</taxon>
        <taxon>Dikarya</taxon>
        <taxon>Ascomycota</taxon>
        <taxon>Saccharomycotina</taxon>
        <taxon>Dipodascomycetes</taxon>
        <taxon>Dipodascales</taxon>
        <taxon>Dipodascales incertae sedis</taxon>
        <taxon>Nadsonia</taxon>
    </lineage>
</organism>
<evidence type="ECO:0000256" key="1">
    <source>
        <dbReference type="ARBA" id="ARBA00037349"/>
    </source>
</evidence>
<dbReference type="PANTHER" id="PTHR46010:SF1">
    <property type="entry name" value="PROTEIN IWS1 HOMOLOG"/>
    <property type="match status" value="1"/>
</dbReference>
<evidence type="ECO:0000259" key="5">
    <source>
        <dbReference type="PROSITE" id="PS51319"/>
    </source>
</evidence>
<dbReference type="Pfam" id="PF08711">
    <property type="entry name" value="Med26"/>
    <property type="match status" value="1"/>
</dbReference>
<accession>A0A1E3PLS8</accession>
<evidence type="ECO:0000256" key="2">
    <source>
        <dbReference type="ARBA" id="ARBA00037992"/>
    </source>
</evidence>